<feature type="transmembrane region" description="Helical" evidence="2">
    <location>
        <begin position="236"/>
        <end position="266"/>
    </location>
</feature>
<keyword evidence="2" id="KW-0472">Membrane</keyword>
<reference evidence="4" key="1">
    <citation type="submission" date="2022-08" db="UniProtKB">
        <authorList>
            <consortium name="EnsemblMetazoa"/>
        </authorList>
    </citation>
    <scope>IDENTIFICATION</scope>
    <source>
        <strain evidence="4">05x7-T-G4-1.051#20</strain>
    </source>
</reference>
<keyword evidence="3" id="KW-0732">Signal</keyword>
<feature type="signal peptide" evidence="3">
    <location>
        <begin position="1"/>
        <end position="25"/>
    </location>
</feature>
<feature type="chain" id="PRO_5036485998" evidence="3">
    <location>
        <begin position="26"/>
        <end position="332"/>
    </location>
</feature>
<protein>
    <submittedName>
        <fullName evidence="4">Uncharacterized protein</fullName>
    </submittedName>
</protein>
<name>A0A8W8KP06_MAGGI</name>
<evidence type="ECO:0000256" key="1">
    <source>
        <dbReference type="SAM" id="MobiDB-lite"/>
    </source>
</evidence>
<dbReference type="OrthoDB" id="10632221at2759"/>
<sequence length="332" mass="37776">MNMKTSVQQNILLWTFYISLVSVISFNSGCRRVPDLLCCYNEFQDPVTNSCRTCDPGSIGWNCQEKCVSGYYGVLCRQPCFCLAKDCDPVIGCPRRGSTVKAMLDTSTKHYGLHVKDPQRTISIREQQFFSLRYTENRRSNTLEIINTTRKRENSVTQTRTPRSSSDTSTPSQISILVRKSTQSLVSYKTRYIKERISSKVINLSQTTVQRKLPLIRTSPFHATGRQEPDLPISSIWPLLTLMVVALFLLVLGLVIIIILIAWYVLKGSRKDQLPKGVKLFPYRSSMAYNQMRTTLDRGYSSLRRFDPRTANGRRSGYMTTNSLEMAATSTV</sequence>
<dbReference type="Gene3D" id="2.170.300.10">
    <property type="entry name" value="Tie2 ligand-binding domain superfamily"/>
    <property type="match status" value="1"/>
</dbReference>
<organism evidence="4 5">
    <name type="scientific">Magallana gigas</name>
    <name type="common">Pacific oyster</name>
    <name type="synonym">Crassostrea gigas</name>
    <dbReference type="NCBI Taxonomy" id="29159"/>
    <lineage>
        <taxon>Eukaryota</taxon>
        <taxon>Metazoa</taxon>
        <taxon>Spiralia</taxon>
        <taxon>Lophotrochozoa</taxon>
        <taxon>Mollusca</taxon>
        <taxon>Bivalvia</taxon>
        <taxon>Autobranchia</taxon>
        <taxon>Pteriomorphia</taxon>
        <taxon>Ostreida</taxon>
        <taxon>Ostreoidea</taxon>
        <taxon>Ostreidae</taxon>
        <taxon>Magallana</taxon>
    </lineage>
</organism>
<evidence type="ECO:0000256" key="2">
    <source>
        <dbReference type="SAM" id="Phobius"/>
    </source>
</evidence>
<dbReference type="OMA" id="QCKACEP"/>
<dbReference type="EnsemblMetazoa" id="G23968.1">
    <property type="protein sequence ID" value="G23968.1:cds"/>
    <property type="gene ID" value="G23968"/>
</dbReference>
<keyword evidence="2" id="KW-1133">Transmembrane helix</keyword>
<feature type="region of interest" description="Disordered" evidence="1">
    <location>
        <begin position="147"/>
        <end position="172"/>
    </location>
</feature>
<accession>A0A8W8KP06</accession>
<keyword evidence="2" id="KW-0812">Transmembrane</keyword>
<proteinExistence type="predicted"/>
<evidence type="ECO:0000313" key="4">
    <source>
        <dbReference type="EnsemblMetazoa" id="G23968.1:cds"/>
    </source>
</evidence>
<evidence type="ECO:0000313" key="5">
    <source>
        <dbReference type="Proteomes" id="UP000005408"/>
    </source>
</evidence>
<keyword evidence="5" id="KW-1185">Reference proteome</keyword>
<dbReference type="Proteomes" id="UP000005408">
    <property type="component" value="Unassembled WGS sequence"/>
</dbReference>
<evidence type="ECO:0000256" key="3">
    <source>
        <dbReference type="SAM" id="SignalP"/>
    </source>
</evidence>
<dbReference type="AlphaFoldDB" id="A0A8W8KP06"/>
<feature type="compositionally biased region" description="Low complexity" evidence="1">
    <location>
        <begin position="157"/>
        <end position="172"/>
    </location>
</feature>